<keyword evidence="2" id="KW-0540">Nuclease</keyword>
<protein>
    <submittedName>
        <fullName evidence="2">Endonuclease domain-containing protein</fullName>
    </submittedName>
</protein>
<keyword evidence="2" id="KW-0378">Hydrolase</keyword>
<evidence type="ECO:0000313" key="2">
    <source>
        <dbReference type="EMBL" id="MCZ4298650.1"/>
    </source>
</evidence>
<feature type="domain" description="DUF559" evidence="1">
    <location>
        <begin position="6"/>
        <end position="112"/>
    </location>
</feature>
<comment type="caution">
    <text evidence="2">The sequence shown here is derived from an EMBL/GenBank/DDBJ whole genome shotgun (WGS) entry which is preliminary data.</text>
</comment>
<dbReference type="GO" id="GO:0004519">
    <property type="term" value="F:endonuclease activity"/>
    <property type="evidence" value="ECO:0007669"/>
    <property type="project" value="UniProtKB-KW"/>
</dbReference>
<name>A0ABT4LWA4_9PROT</name>
<dbReference type="Pfam" id="PF04480">
    <property type="entry name" value="DUF559"/>
    <property type="match status" value="1"/>
</dbReference>
<organism evidence="2 3">
    <name type="scientific">Henriciella marina</name>
    <dbReference type="NCBI Taxonomy" id="453851"/>
    <lineage>
        <taxon>Bacteria</taxon>
        <taxon>Pseudomonadati</taxon>
        <taxon>Pseudomonadota</taxon>
        <taxon>Alphaproteobacteria</taxon>
        <taxon>Hyphomonadales</taxon>
        <taxon>Hyphomonadaceae</taxon>
        <taxon>Henriciella</taxon>
    </lineage>
</organism>
<evidence type="ECO:0000259" key="1">
    <source>
        <dbReference type="Pfam" id="PF04480"/>
    </source>
</evidence>
<dbReference type="SUPFAM" id="SSF52980">
    <property type="entry name" value="Restriction endonuclease-like"/>
    <property type="match status" value="1"/>
</dbReference>
<keyword evidence="2" id="KW-0255">Endonuclease</keyword>
<dbReference type="EMBL" id="JAPWGW010000003">
    <property type="protein sequence ID" value="MCZ4298650.1"/>
    <property type="molecule type" value="Genomic_DNA"/>
</dbReference>
<keyword evidence="3" id="KW-1185">Reference proteome</keyword>
<accession>A0ABT4LWA4</accession>
<dbReference type="Proteomes" id="UP001083770">
    <property type="component" value="Unassembled WGS sequence"/>
</dbReference>
<gene>
    <name evidence="2" type="ORF">O4G74_11320</name>
</gene>
<dbReference type="InterPro" id="IPR011335">
    <property type="entry name" value="Restrct_endonuc-II-like"/>
</dbReference>
<dbReference type="PANTHER" id="PTHR38590">
    <property type="entry name" value="BLL0828 PROTEIN"/>
    <property type="match status" value="1"/>
</dbReference>
<dbReference type="CDD" id="cd01038">
    <property type="entry name" value="Endonuclease_DUF559"/>
    <property type="match status" value="1"/>
</dbReference>
<dbReference type="InterPro" id="IPR007569">
    <property type="entry name" value="DUF559"/>
</dbReference>
<evidence type="ECO:0000313" key="3">
    <source>
        <dbReference type="Proteomes" id="UP001083770"/>
    </source>
</evidence>
<sequence length="116" mass="13271">MREGAKTKLARAMRKAPTSAEAKLWARLRRRQVVNCRFRRQHPVGPFVADFACVERKVIVEVDGATHSTEAEWAHDLKRTEFLEAEGWKVVRASNAEVYENLEGVLEGIRLALVER</sequence>
<dbReference type="RefSeq" id="WP_269402718.1">
    <property type="nucleotide sequence ID" value="NZ_JAPWGW010000003.1"/>
</dbReference>
<dbReference type="PANTHER" id="PTHR38590:SF1">
    <property type="entry name" value="BLL0828 PROTEIN"/>
    <property type="match status" value="1"/>
</dbReference>
<dbReference type="InterPro" id="IPR047216">
    <property type="entry name" value="Endonuclease_DUF559_bact"/>
</dbReference>
<reference evidence="2" key="1">
    <citation type="submission" date="2022-12" db="EMBL/GenBank/DDBJ databases">
        <title>Bacterial isolates from different developmental stages of Nematostella vectensis.</title>
        <authorList>
            <person name="Fraune S."/>
        </authorList>
    </citation>
    <scope>NUCLEOTIDE SEQUENCE</scope>
    <source>
        <strain evidence="2">G21632-S1</strain>
    </source>
</reference>
<dbReference type="Gene3D" id="3.40.960.10">
    <property type="entry name" value="VSR Endonuclease"/>
    <property type="match status" value="1"/>
</dbReference>
<proteinExistence type="predicted"/>